<keyword evidence="1 10" id="KW-0645">Protease</keyword>
<protein>
    <recommendedName>
        <fullName evidence="11">Metalloendopeptidase</fullName>
        <ecNumber evidence="11">3.4.24.-</ecNumber>
    </recommendedName>
</protein>
<dbReference type="Proteomes" id="UP000290572">
    <property type="component" value="Unassembled WGS sequence"/>
</dbReference>
<comment type="caution">
    <text evidence="13">The sequence shown here is derived from an EMBL/GenBank/DDBJ whole genome shotgun (WGS) entry which is preliminary data.</text>
</comment>
<feature type="binding site" evidence="10">
    <location>
        <position position="105"/>
    </location>
    <ligand>
        <name>Zn(2+)</name>
        <dbReference type="ChEBI" id="CHEBI:29105"/>
        <note>catalytic</note>
    </ligand>
</feature>
<evidence type="ECO:0000256" key="2">
    <source>
        <dbReference type="ARBA" id="ARBA00022723"/>
    </source>
</evidence>
<feature type="domain" description="Peptidase M12A" evidence="12">
    <location>
        <begin position="7"/>
        <end position="199"/>
    </location>
</feature>
<evidence type="ECO:0000256" key="7">
    <source>
        <dbReference type="ARBA" id="ARBA00023145"/>
    </source>
</evidence>
<dbReference type="PANTHER" id="PTHR10127:SF903">
    <property type="entry name" value="MEPRIN A SUBUNIT"/>
    <property type="match status" value="1"/>
</dbReference>
<feature type="active site" evidence="10">
    <location>
        <position position="96"/>
    </location>
</feature>
<keyword evidence="8" id="KW-1015">Disulfide bond</keyword>
<dbReference type="SUPFAM" id="SSF55486">
    <property type="entry name" value="Metalloproteases ('zincins'), catalytic domain"/>
    <property type="match status" value="1"/>
</dbReference>
<keyword evidence="14" id="KW-1185">Reference proteome</keyword>
<evidence type="ECO:0000256" key="4">
    <source>
        <dbReference type="ARBA" id="ARBA00022801"/>
    </source>
</evidence>
<keyword evidence="6 10" id="KW-0482">Metalloprotease</keyword>
<dbReference type="GO" id="GO:0004222">
    <property type="term" value="F:metalloendopeptidase activity"/>
    <property type="evidence" value="ECO:0007669"/>
    <property type="project" value="UniProtKB-UniRule"/>
</dbReference>
<dbReference type="SMART" id="SM00235">
    <property type="entry name" value="ZnMc"/>
    <property type="match status" value="1"/>
</dbReference>
<sequence length="234" mass="26976">MMPNERSAILGDRWDIPIPYELAVNLSLNYKGVILRAFEQFRLKSCIDFKPRATENFYISVESRTGCWSYVGRIFPGGQTLSIGNGCGLKSIAEHEFLHALGFWHEQSRYDRDDYVTINFENIITGQESNFNKYNESESTTQGTPYDYYSVMHYGKNAFSNGKGITIITKRPEFQDVIGQYLDMSEYDVIELNKLYKCNSWVEYTAVVCEWDRFVRFTTSSILVFKGARLLGVA</sequence>
<keyword evidence="7" id="KW-0865">Zymogen</keyword>
<dbReference type="PRINTS" id="PR00480">
    <property type="entry name" value="ASTACIN"/>
</dbReference>
<evidence type="ECO:0000256" key="10">
    <source>
        <dbReference type="PROSITE-ProRule" id="PRU01211"/>
    </source>
</evidence>
<dbReference type="GO" id="GO:0008270">
    <property type="term" value="F:zinc ion binding"/>
    <property type="evidence" value="ECO:0007669"/>
    <property type="project" value="UniProtKB-UniRule"/>
</dbReference>
<dbReference type="STRING" id="84645.A0A498M9T1"/>
<dbReference type="InterPro" id="IPR006026">
    <property type="entry name" value="Peptidase_Metallo"/>
</dbReference>
<keyword evidence="4 10" id="KW-0378">Hydrolase</keyword>
<evidence type="ECO:0000313" key="13">
    <source>
        <dbReference type="EMBL" id="RXN16024.1"/>
    </source>
</evidence>
<dbReference type="AlphaFoldDB" id="A0A498M9T1"/>
<proteinExistence type="predicted"/>
<dbReference type="Pfam" id="PF01400">
    <property type="entry name" value="Astacin"/>
    <property type="match status" value="1"/>
</dbReference>
<dbReference type="GO" id="GO:0006508">
    <property type="term" value="P:proteolysis"/>
    <property type="evidence" value="ECO:0007669"/>
    <property type="project" value="UniProtKB-KW"/>
</dbReference>
<dbReference type="PROSITE" id="PS51864">
    <property type="entry name" value="ASTACIN"/>
    <property type="match status" value="1"/>
</dbReference>
<comment type="caution">
    <text evidence="10">Lacks conserved residue(s) required for the propagation of feature annotation.</text>
</comment>
<evidence type="ECO:0000256" key="6">
    <source>
        <dbReference type="ARBA" id="ARBA00023049"/>
    </source>
</evidence>
<evidence type="ECO:0000256" key="1">
    <source>
        <dbReference type="ARBA" id="ARBA00022670"/>
    </source>
</evidence>
<keyword evidence="9" id="KW-0325">Glycoprotein</keyword>
<dbReference type="InterPro" id="IPR001506">
    <property type="entry name" value="Peptidase_M12A"/>
</dbReference>
<dbReference type="PANTHER" id="PTHR10127">
    <property type="entry name" value="DISCOIDIN, CUB, EGF, LAMININ , AND ZINC METALLOPROTEASE DOMAIN CONTAINING"/>
    <property type="match status" value="1"/>
</dbReference>
<evidence type="ECO:0000256" key="9">
    <source>
        <dbReference type="ARBA" id="ARBA00023180"/>
    </source>
</evidence>
<keyword evidence="3" id="KW-0732">Signal</keyword>
<name>A0A498M9T1_LABRO</name>
<feature type="binding site" evidence="10">
    <location>
        <position position="99"/>
    </location>
    <ligand>
        <name>Zn(2+)</name>
        <dbReference type="ChEBI" id="CHEBI:29105"/>
        <note>catalytic</note>
    </ligand>
</feature>
<evidence type="ECO:0000259" key="12">
    <source>
        <dbReference type="PROSITE" id="PS51864"/>
    </source>
</evidence>
<dbReference type="InterPro" id="IPR024079">
    <property type="entry name" value="MetalloPept_cat_dom_sf"/>
</dbReference>
<keyword evidence="5 10" id="KW-0862">Zinc</keyword>
<evidence type="ECO:0000256" key="8">
    <source>
        <dbReference type="ARBA" id="ARBA00023157"/>
    </source>
</evidence>
<organism evidence="13 14">
    <name type="scientific">Labeo rohita</name>
    <name type="common">Indian major carp</name>
    <name type="synonym">Cyprinus rohita</name>
    <dbReference type="NCBI Taxonomy" id="84645"/>
    <lineage>
        <taxon>Eukaryota</taxon>
        <taxon>Metazoa</taxon>
        <taxon>Chordata</taxon>
        <taxon>Craniata</taxon>
        <taxon>Vertebrata</taxon>
        <taxon>Euteleostomi</taxon>
        <taxon>Actinopterygii</taxon>
        <taxon>Neopterygii</taxon>
        <taxon>Teleostei</taxon>
        <taxon>Ostariophysi</taxon>
        <taxon>Cypriniformes</taxon>
        <taxon>Cyprinidae</taxon>
        <taxon>Labeoninae</taxon>
        <taxon>Labeonini</taxon>
        <taxon>Labeo</taxon>
    </lineage>
</organism>
<evidence type="ECO:0000313" key="14">
    <source>
        <dbReference type="Proteomes" id="UP000290572"/>
    </source>
</evidence>
<comment type="cofactor">
    <cofactor evidence="10 11">
        <name>Zn(2+)</name>
        <dbReference type="ChEBI" id="CHEBI:29105"/>
    </cofactor>
    <text evidence="10 11">Binds 1 zinc ion per subunit.</text>
</comment>
<feature type="binding site" evidence="10">
    <location>
        <position position="95"/>
    </location>
    <ligand>
        <name>Zn(2+)</name>
        <dbReference type="ChEBI" id="CHEBI:29105"/>
        <note>catalytic</note>
    </ligand>
</feature>
<dbReference type="FunFam" id="3.40.390.10:FF:000015">
    <property type="entry name" value="Meprin A subunit"/>
    <property type="match status" value="1"/>
</dbReference>
<reference evidence="13 14" key="1">
    <citation type="submission" date="2018-03" db="EMBL/GenBank/DDBJ databases">
        <title>Draft genome sequence of Rohu Carp (Labeo rohita).</title>
        <authorList>
            <person name="Das P."/>
            <person name="Kushwaha B."/>
            <person name="Joshi C.G."/>
            <person name="Kumar D."/>
            <person name="Nagpure N.S."/>
            <person name="Sahoo L."/>
            <person name="Das S.P."/>
            <person name="Bit A."/>
            <person name="Patnaik S."/>
            <person name="Meher P.K."/>
            <person name="Jayasankar P."/>
            <person name="Koringa P.G."/>
            <person name="Patel N.V."/>
            <person name="Hinsu A.T."/>
            <person name="Kumar R."/>
            <person name="Pandey M."/>
            <person name="Agarwal S."/>
            <person name="Srivastava S."/>
            <person name="Singh M."/>
            <person name="Iquebal M.A."/>
            <person name="Jaiswal S."/>
            <person name="Angadi U.B."/>
            <person name="Kumar N."/>
            <person name="Raza M."/>
            <person name="Shah T.M."/>
            <person name="Rai A."/>
            <person name="Jena J.K."/>
        </authorList>
    </citation>
    <scope>NUCLEOTIDE SEQUENCE [LARGE SCALE GENOMIC DNA]</scope>
    <source>
        <strain evidence="13">DASCIFA01</strain>
        <tissue evidence="13">Testis</tissue>
    </source>
</reference>
<evidence type="ECO:0000256" key="3">
    <source>
        <dbReference type="ARBA" id="ARBA00022729"/>
    </source>
</evidence>
<dbReference type="EC" id="3.4.24.-" evidence="11"/>
<dbReference type="Gene3D" id="3.40.390.10">
    <property type="entry name" value="Collagenase (Catalytic Domain)"/>
    <property type="match status" value="1"/>
</dbReference>
<evidence type="ECO:0000256" key="11">
    <source>
        <dbReference type="RuleBase" id="RU361183"/>
    </source>
</evidence>
<gene>
    <name evidence="13" type="ORF">ROHU_008510</name>
</gene>
<accession>A0A498M9T1</accession>
<dbReference type="EMBL" id="QBIY01012813">
    <property type="protein sequence ID" value="RXN16024.1"/>
    <property type="molecule type" value="Genomic_DNA"/>
</dbReference>
<evidence type="ECO:0000256" key="5">
    <source>
        <dbReference type="ARBA" id="ARBA00022833"/>
    </source>
</evidence>
<keyword evidence="2 10" id="KW-0479">Metal-binding</keyword>